<gene>
    <name evidence="1" type="ORF">RLOC_00004815</name>
</gene>
<sequence>MKVYQLHSFLWLQRRSASQMWRRKATSSEGFESCTSERCRRSIITWHNVAGRLN</sequence>
<comment type="caution">
    <text evidence="1">The sequence shown here is derived from an EMBL/GenBank/DDBJ whole genome shotgun (WGS) entry which is preliminary data.</text>
</comment>
<evidence type="ECO:0000313" key="1">
    <source>
        <dbReference type="EMBL" id="OWK57252.1"/>
    </source>
</evidence>
<protein>
    <submittedName>
        <fullName evidence="1">Uncharacterized protein</fullName>
    </submittedName>
</protein>
<dbReference type="Proteomes" id="UP000197619">
    <property type="component" value="Unassembled WGS sequence"/>
</dbReference>
<evidence type="ECO:0000313" key="2">
    <source>
        <dbReference type="Proteomes" id="UP000197619"/>
    </source>
</evidence>
<accession>A0A218UV76</accession>
<proteinExistence type="predicted"/>
<keyword evidence="2" id="KW-1185">Reference proteome</keyword>
<dbReference type="EMBL" id="MUZQ01000128">
    <property type="protein sequence ID" value="OWK57252.1"/>
    <property type="molecule type" value="Genomic_DNA"/>
</dbReference>
<name>A0A218UV76_9PASE</name>
<dbReference type="AlphaFoldDB" id="A0A218UV76"/>
<organism evidence="1 2">
    <name type="scientific">Lonchura striata</name>
    <name type="common">white-rumped munia</name>
    <dbReference type="NCBI Taxonomy" id="40157"/>
    <lineage>
        <taxon>Eukaryota</taxon>
        <taxon>Metazoa</taxon>
        <taxon>Chordata</taxon>
        <taxon>Craniata</taxon>
        <taxon>Vertebrata</taxon>
        <taxon>Euteleostomi</taxon>
        <taxon>Archelosauria</taxon>
        <taxon>Archosauria</taxon>
        <taxon>Dinosauria</taxon>
        <taxon>Saurischia</taxon>
        <taxon>Theropoda</taxon>
        <taxon>Coelurosauria</taxon>
        <taxon>Aves</taxon>
        <taxon>Neognathae</taxon>
        <taxon>Neoaves</taxon>
        <taxon>Telluraves</taxon>
        <taxon>Australaves</taxon>
        <taxon>Passeriformes</taxon>
        <taxon>Passeroidea</taxon>
        <taxon>Estrildidae</taxon>
        <taxon>Estrildinae</taxon>
        <taxon>Lonchura</taxon>
    </lineage>
</organism>
<reference evidence="1 2" key="1">
    <citation type="submission" date="2017-05" db="EMBL/GenBank/DDBJ databases">
        <title>Genome of assembly of the Bengalese finch, Lonchura striata domestica.</title>
        <authorList>
            <person name="Colquitt B.M."/>
            <person name="Brainard M.S."/>
        </authorList>
    </citation>
    <scope>NUCLEOTIDE SEQUENCE [LARGE SCALE GENOMIC DNA]</scope>
    <source>
        <strain evidence="1">White83orange57</strain>
    </source>
</reference>